<gene>
    <name evidence="1" type="ORF">H6G74_17240</name>
</gene>
<accession>A0ABR8FY22</accession>
<dbReference type="InterPro" id="IPR021341">
    <property type="entry name" value="DUF2958"/>
</dbReference>
<dbReference type="Proteomes" id="UP000603457">
    <property type="component" value="Unassembled WGS sequence"/>
</dbReference>
<dbReference type="Pfam" id="PF11171">
    <property type="entry name" value="DUF2958"/>
    <property type="match status" value="1"/>
</dbReference>
<evidence type="ECO:0000313" key="2">
    <source>
        <dbReference type="Proteomes" id="UP000603457"/>
    </source>
</evidence>
<sequence length="98" mass="11426">MQLLTPEIIAQLPVLYAQEQADDPIAYIKFFTPDSQWTWYVLEFDREDLFFGLVQGFAEELGYFSFSELSEARGPLGLPIERDLYFKPTPLSQLRKTK</sequence>
<name>A0ABR8FY22_9NOSO</name>
<protein>
    <submittedName>
        <fullName evidence="1">DUF2958 domain-containing protein</fullName>
    </submittedName>
</protein>
<organism evidence="1 2">
    <name type="scientific">Nostoc spongiaeforme FACHB-130</name>
    <dbReference type="NCBI Taxonomy" id="1357510"/>
    <lineage>
        <taxon>Bacteria</taxon>
        <taxon>Bacillati</taxon>
        <taxon>Cyanobacteriota</taxon>
        <taxon>Cyanophyceae</taxon>
        <taxon>Nostocales</taxon>
        <taxon>Nostocaceae</taxon>
        <taxon>Nostoc</taxon>
    </lineage>
</organism>
<keyword evidence="2" id="KW-1185">Reference proteome</keyword>
<evidence type="ECO:0000313" key="1">
    <source>
        <dbReference type="EMBL" id="MBD2596057.1"/>
    </source>
</evidence>
<dbReference type="EMBL" id="JACJTB010000022">
    <property type="protein sequence ID" value="MBD2596057.1"/>
    <property type="molecule type" value="Genomic_DNA"/>
</dbReference>
<proteinExistence type="predicted"/>
<reference evidence="1 2" key="1">
    <citation type="journal article" date="2020" name="ISME J.">
        <title>Comparative genomics reveals insights into cyanobacterial evolution and habitat adaptation.</title>
        <authorList>
            <person name="Chen M.Y."/>
            <person name="Teng W.K."/>
            <person name="Zhao L."/>
            <person name="Hu C.X."/>
            <person name="Zhou Y.K."/>
            <person name="Han B.P."/>
            <person name="Song L.R."/>
            <person name="Shu W.S."/>
        </authorList>
    </citation>
    <scope>NUCLEOTIDE SEQUENCE [LARGE SCALE GENOMIC DNA]</scope>
    <source>
        <strain evidence="1 2">FACHB-130</strain>
    </source>
</reference>
<comment type="caution">
    <text evidence="1">The sequence shown here is derived from an EMBL/GenBank/DDBJ whole genome shotgun (WGS) entry which is preliminary data.</text>
</comment>
<dbReference type="RefSeq" id="WP_190968813.1">
    <property type="nucleotide sequence ID" value="NZ_JACJTB010000022.1"/>
</dbReference>